<evidence type="ECO:0000256" key="1">
    <source>
        <dbReference type="SAM" id="MobiDB-lite"/>
    </source>
</evidence>
<accession>A0A6L2NLJ2</accession>
<proteinExistence type="predicted"/>
<dbReference type="AlphaFoldDB" id="A0A6L2NLJ2"/>
<feature type="region of interest" description="Disordered" evidence="1">
    <location>
        <begin position="75"/>
        <end position="98"/>
    </location>
</feature>
<protein>
    <submittedName>
        <fullName evidence="2">Uncharacterized protein</fullName>
    </submittedName>
</protein>
<dbReference type="EMBL" id="BKCJ010009118">
    <property type="protein sequence ID" value="GEU85475.1"/>
    <property type="molecule type" value="Genomic_DNA"/>
</dbReference>
<organism evidence="2">
    <name type="scientific">Tanacetum cinerariifolium</name>
    <name type="common">Dalmatian daisy</name>
    <name type="synonym">Chrysanthemum cinerariifolium</name>
    <dbReference type="NCBI Taxonomy" id="118510"/>
    <lineage>
        <taxon>Eukaryota</taxon>
        <taxon>Viridiplantae</taxon>
        <taxon>Streptophyta</taxon>
        <taxon>Embryophyta</taxon>
        <taxon>Tracheophyta</taxon>
        <taxon>Spermatophyta</taxon>
        <taxon>Magnoliopsida</taxon>
        <taxon>eudicotyledons</taxon>
        <taxon>Gunneridae</taxon>
        <taxon>Pentapetalae</taxon>
        <taxon>asterids</taxon>
        <taxon>campanulids</taxon>
        <taxon>Asterales</taxon>
        <taxon>Asteraceae</taxon>
        <taxon>Asteroideae</taxon>
        <taxon>Anthemideae</taxon>
        <taxon>Anthemidinae</taxon>
        <taxon>Tanacetum</taxon>
    </lineage>
</organism>
<evidence type="ECO:0000313" key="2">
    <source>
        <dbReference type="EMBL" id="GEU85475.1"/>
    </source>
</evidence>
<gene>
    <name evidence="2" type="ORF">Tci_057453</name>
</gene>
<sequence length="132" mass="14514">MNEIVYCGGEIDTMSNCENANIGGVRNEDGDIDVEVLVTEVGGNVMDCDSADSLSRNLDEKLKENEAIDNDEDLEEKFERRQSQSYADVSGENKANLGDFDTSLMDIPTEIDSNGVETVVFDDVMIAECCKK</sequence>
<reference evidence="2" key="1">
    <citation type="journal article" date="2019" name="Sci. Rep.">
        <title>Draft genome of Tanacetum cinerariifolium, the natural source of mosquito coil.</title>
        <authorList>
            <person name="Yamashiro T."/>
            <person name="Shiraishi A."/>
            <person name="Satake H."/>
            <person name="Nakayama K."/>
        </authorList>
    </citation>
    <scope>NUCLEOTIDE SEQUENCE</scope>
</reference>
<comment type="caution">
    <text evidence="2">The sequence shown here is derived from an EMBL/GenBank/DDBJ whole genome shotgun (WGS) entry which is preliminary data.</text>
</comment>
<name>A0A6L2NLJ2_TANCI</name>